<dbReference type="Proteomes" id="UP000623842">
    <property type="component" value="Unassembled WGS sequence"/>
</dbReference>
<dbReference type="CDD" id="cd16438">
    <property type="entry name" value="beta_Kdo_transferase_KpsS_like"/>
    <property type="match status" value="1"/>
</dbReference>
<dbReference type="InterPro" id="IPR043148">
    <property type="entry name" value="TagF_C"/>
</dbReference>
<reference evidence="1" key="1">
    <citation type="journal article" date="2014" name="Int. J. Syst. Evol. Microbiol.">
        <title>Complete genome sequence of Corynebacterium casei LMG S-19264T (=DSM 44701T), isolated from a smear-ripened cheese.</title>
        <authorList>
            <consortium name="US DOE Joint Genome Institute (JGI-PGF)"/>
            <person name="Walter F."/>
            <person name="Albersmeier A."/>
            <person name="Kalinowski J."/>
            <person name="Ruckert C."/>
        </authorList>
    </citation>
    <scope>NUCLEOTIDE SEQUENCE</scope>
    <source>
        <strain evidence="1">KCTC 42731</strain>
    </source>
</reference>
<protein>
    <recommendedName>
        <fullName evidence="3">Capsular biosynthesis protein</fullName>
    </recommendedName>
</protein>
<reference evidence="1" key="2">
    <citation type="submission" date="2020-09" db="EMBL/GenBank/DDBJ databases">
        <authorList>
            <person name="Sun Q."/>
            <person name="Kim S."/>
        </authorList>
    </citation>
    <scope>NUCLEOTIDE SEQUENCE</scope>
    <source>
        <strain evidence="1">KCTC 42731</strain>
    </source>
</reference>
<dbReference type="Gene3D" id="3.40.50.12580">
    <property type="match status" value="1"/>
</dbReference>
<proteinExistence type="predicted"/>
<dbReference type="InterPro" id="IPR007833">
    <property type="entry name" value="Capsule_polysaccharide_synth"/>
</dbReference>
<dbReference type="EMBL" id="BNCK01000010">
    <property type="protein sequence ID" value="GHG03756.1"/>
    <property type="molecule type" value="Genomic_DNA"/>
</dbReference>
<dbReference type="RefSeq" id="WP_189773635.1">
    <property type="nucleotide sequence ID" value="NZ_BNCK01000010.1"/>
</dbReference>
<evidence type="ECO:0008006" key="3">
    <source>
        <dbReference type="Google" id="ProtNLM"/>
    </source>
</evidence>
<dbReference type="GO" id="GO:0000271">
    <property type="term" value="P:polysaccharide biosynthetic process"/>
    <property type="evidence" value="ECO:0007669"/>
    <property type="project" value="InterPro"/>
</dbReference>
<evidence type="ECO:0000313" key="1">
    <source>
        <dbReference type="EMBL" id="GHG03756.1"/>
    </source>
</evidence>
<gene>
    <name evidence="1" type="ORF">GCM10017161_36310</name>
</gene>
<dbReference type="GO" id="GO:0015774">
    <property type="term" value="P:polysaccharide transport"/>
    <property type="evidence" value="ECO:0007669"/>
    <property type="project" value="InterPro"/>
</dbReference>
<dbReference type="Pfam" id="PF05159">
    <property type="entry name" value="Capsule_synth"/>
    <property type="match status" value="1"/>
</dbReference>
<dbReference type="SUPFAM" id="SSF53756">
    <property type="entry name" value="UDP-Glycosyltransferase/glycogen phosphorylase"/>
    <property type="match status" value="1"/>
</dbReference>
<accession>A0A919ENZ2</accession>
<evidence type="ECO:0000313" key="2">
    <source>
        <dbReference type="Proteomes" id="UP000623842"/>
    </source>
</evidence>
<sequence length="404" mass="46944">MLDLLIITKRNNHGKYFKKLAENSRLKIKLHYISTFSPFNPLQLFGEDNVGKREVCQRQLARKQKVYPRLLSIYAFKHIYWILLYLSVCIESAQYHYLITRNKTKRIALWNGEKLPYHTVVKVAKAIGIPIVYFENGLLPNTTTVDFNGVNAKNSLPRLPQFYRAFAQHARTQSEIKLYQRPTHKKRIPNRIITLPKKYLFIPLQVPNDSQIVANSPWIKSMEQLFSTVVQAWQESVMKDYHLVFKAHPSWPNDFKHLSISNHKVLFANGNTTQELIEKAKAVITINSTVGIESLLLGKPVLTLGNACYNINNLVLHADSSDTLDEMFKLLPTWQPEEAVRQGFISYLKHIYCIPQRWSQAETIHFTTLEKRLCGEDEYSRYLDSFEHQLTNELSLNLKKTVNV</sequence>
<organism evidence="1 2">
    <name type="scientific">Thalassotalea marina</name>
    <dbReference type="NCBI Taxonomy" id="1673741"/>
    <lineage>
        <taxon>Bacteria</taxon>
        <taxon>Pseudomonadati</taxon>
        <taxon>Pseudomonadota</taxon>
        <taxon>Gammaproteobacteria</taxon>
        <taxon>Alteromonadales</taxon>
        <taxon>Colwelliaceae</taxon>
        <taxon>Thalassotalea</taxon>
    </lineage>
</organism>
<name>A0A919ENZ2_9GAMM</name>
<dbReference type="AlphaFoldDB" id="A0A919ENZ2"/>
<comment type="caution">
    <text evidence="1">The sequence shown here is derived from an EMBL/GenBank/DDBJ whole genome shotgun (WGS) entry which is preliminary data.</text>
</comment>
<keyword evidence="2" id="KW-1185">Reference proteome</keyword>